<dbReference type="PIRSF" id="PIRSF000770">
    <property type="entry name" value="RNA_pol_sigma-SigE/K"/>
    <property type="match status" value="1"/>
</dbReference>
<dbReference type="Pfam" id="PF04539">
    <property type="entry name" value="Sigma70_r3"/>
    <property type="match status" value="1"/>
</dbReference>
<keyword evidence="7" id="KW-1185">Reference proteome</keyword>
<dbReference type="InterPro" id="IPR007630">
    <property type="entry name" value="RNA_pol_sigma70_r4"/>
</dbReference>
<evidence type="ECO:0000259" key="5">
    <source>
        <dbReference type="PROSITE" id="PS00715"/>
    </source>
</evidence>
<dbReference type="GO" id="GO:0006352">
    <property type="term" value="P:DNA-templated transcription initiation"/>
    <property type="evidence" value="ECO:0007669"/>
    <property type="project" value="InterPro"/>
</dbReference>
<evidence type="ECO:0000313" key="7">
    <source>
        <dbReference type="Proteomes" id="UP000308891"/>
    </source>
</evidence>
<proteinExistence type="predicted"/>
<dbReference type="Proteomes" id="UP000308891">
    <property type="component" value="Unassembled WGS sequence"/>
</dbReference>
<dbReference type="InterPro" id="IPR013324">
    <property type="entry name" value="RNA_pol_sigma_r3/r4-like"/>
</dbReference>
<dbReference type="InterPro" id="IPR036388">
    <property type="entry name" value="WH-like_DNA-bd_sf"/>
</dbReference>
<name>A0A4T0UVL0_9NEIS</name>
<dbReference type="OrthoDB" id="9809557at2"/>
<evidence type="ECO:0000256" key="4">
    <source>
        <dbReference type="ARBA" id="ARBA00023163"/>
    </source>
</evidence>
<keyword evidence="2" id="KW-0731">Sigma factor</keyword>
<dbReference type="InterPro" id="IPR000943">
    <property type="entry name" value="RNA_pol_sigma70"/>
</dbReference>
<reference evidence="6 7" key="1">
    <citation type="submission" date="2019-04" db="EMBL/GenBank/DDBJ databases">
        <title>Crenobacter sp. nov.</title>
        <authorList>
            <person name="Shi S."/>
        </authorList>
    </citation>
    <scope>NUCLEOTIDE SEQUENCE [LARGE SCALE GENOMIC DNA]</scope>
    <source>
        <strain evidence="6 7">GY 70310</strain>
    </source>
</reference>
<dbReference type="InterPro" id="IPR050239">
    <property type="entry name" value="Sigma-70_RNA_pol_init_factors"/>
</dbReference>
<dbReference type="PRINTS" id="PR00046">
    <property type="entry name" value="SIGMA70FCT"/>
</dbReference>
<dbReference type="AlphaFoldDB" id="A0A4T0UVL0"/>
<dbReference type="InterPro" id="IPR007627">
    <property type="entry name" value="RNA_pol_sigma70_r2"/>
</dbReference>
<keyword evidence="3" id="KW-0238">DNA-binding</keyword>
<accession>A0A4T0UVL0</accession>
<dbReference type="Gene3D" id="1.10.601.10">
    <property type="entry name" value="RNA Polymerase Primary Sigma Factor"/>
    <property type="match status" value="1"/>
</dbReference>
<evidence type="ECO:0000256" key="2">
    <source>
        <dbReference type="ARBA" id="ARBA00023082"/>
    </source>
</evidence>
<organism evidence="6 7">
    <name type="scientific">Crenobacter intestini</name>
    <dbReference type="NCBI Taxonomy" id="2563443"/>
    <lineage>
        <taxon>Bacteria</taxon>
        <taxon>Pseudomonadati</taxon>
        <taxon>Pseudomonadota</taxon>
        <taxon>Betaproteobacteria</taxon>
        <taxon>Neisseriales</taxon>
        <taxon>Neisseriaceae</taxon>
        <taxon>Crenobacter</taxon>
    </lineage>
</organism>
<dbReference type="SUPFAM" id="SSF88946">
    <property type="entry name" value="Sigma2 domain of RNA polymerase sigma factors"/>
    <property type="match status" value="1"/>
</dbReference>
<feature type="domain" description="RNA polymerase sigma-70" evidence="5">
    <location>
        <begin position="25"/>
        <end position="38"/>
    </location>
</feature>
<dbReference type="GO" id="GO:0003677">
    <property type="term" value="F:DNA binding"/>
    <property type="evidence" value="ECO:0007669"/>
    <property type="project" value="UniProtKB-KW"/>
</dbReference>
<protein>
    <submittedName>
        <fullName evidence="6">Sigma-70 family RNA polymerase sigma factor</fullName>
    </submittedName>
</protein>
<evidence type="ECO:0000256" key="1">
    <source>
        <dbReference type="ARBA" id="ARBA00023015"/>
    </source>
</evidence>
<dbReference type="PROSITE" id="PS00715">
    <property type="entry name" value="SIGMA70_1"/>
    <property type="match status" value="1"/>
</dbReference>
<dbReference type="InterPro" id="IPR013325">
    <property type="entry name" value="RNA_pol_sigma_r2"/>
</dbReference>
<dbReference type="PANTHER" id="PTHR30603">
    <property type="entry name" value="RNA POLYMERASE SIGMA FACTOR RPO"/>
    <property type="match status" value="1"/>
</dbReference>
<dbReference type="SUPFAM" id="SSF88659">
    <property type="entry name" value="Sigma3 and sigma4 domains of RNA polymerase sigma factors"/>
    <property type="match status" value="2"/>
</dbReference>
<dbReference type="Gene3D" id="1.10.10.10">
    <property type="entry name" value="Winged helix-like DNA-binding domain superfamily/Winged helix DNA-binding domain"/>
    <property type="match status" value="2"/>
</dbReference>
<comment type="caution">
    <text evidence="6">The sequence shown here is derived from an EMBL/GenBank/DDBJ whole genome shotgun (WGS) entry which is preliminary data.</text>
</comment>
<keyword evidence="4" id="KW-0804">Transcription</keyword>
<dbReference type="InterPro" id="IPR014284">
    <property type="entry name" value="RNA_pol_sigma-70_dom"/>
</dbReference>
<evidence type="ECO:0000313" key="6">
    <source>
        <dbReference type="EMBL" id="TIC83102.1"/>
    </source>
</evidence>
<dbReference type="Pfam" id="PF04545">
    <property type="entry name" value="Sigma70_r4"/>
    <property type="match status" value="1"/>
</dbReference>
<dbReference type="EMBL" id="STGJ01000008">
    <property type="protein sequence ID" value="TIC83102.1"/>
    <property type="molecule type" value="Genomic_DNA"/>
</dbReference>
<dbReference type="InterPro" id="IPR007624">
    <property type="entry name" value="RNA_pol_sigma70_r3"/>
</dbReference>
<dbReference type="CDD" id="cd06171">
    <property type="entry name" value="Sigma70_r4"/>
    <property type="match status" value="1"/>
</dbReference>
<dbReference type="PANTHER" id="PTHR30603:SF67">
    <property type="entry name" value="RNA POLYMERASE SIGMA FACTOR RPOS"/>
    <property type="match status" value="1"/>
</dbReference>
<gene>
    <name evidence="6" type="ORF">E5K04_08390</name>
</gene>
<dbReference type="GO" id="GO:0016987">
    <property type="term" value="F:sigma factor activity"/>
    <property type="evidence" value="ECO:0007669"/>
    <property type="project" value="UniProtKB-KW"/>
</dbReference>
<keyword evidence="1" id="KW-0805">Transcription regulation</keyword>
<evidence type="ECO:0000256" key="3">
    <source>
        <dbReference type="ARBA" id="ARBA00023125"/>
    </source>
</evidence>
<dbReference type="Pfam" id="PF04542">
    <property type="entry name" value="Sigma70_r2"/>
    <property type="match status" value="1"/>
</dbReference>
<dbReference type="NCBIfam" id="TIGR02937">
    <property type="entry name" value="sigma70-ECF"/>
    <property type="match status" value="1"/>
</dbReference>
<sequence length="235" mass="26337">MIERNLRLVVSVVKRYQGRGVDFLDLIEEGNLGLMHALEKFDPDLGYRFSTYAVWWIRQNVERALLNQSRTVRLPVHVGKQLARLLRAAREHERCHAREASVPELARALSLDEAEVAGLLALQKGCVSFETAIAGQSELTLTDVLPDPHARGPEGLLGARQLDEGMGRWLSALSPRHRAIIELRYGLGDEAPLTLEAVGARLGISRERVRQSQIEALEALRRQLRREGMDASLLL</sequence>